<feature type="region of interest" description="Disordered" evidence="1">
    <location>
        <begin position="268"/>
        <end position="308"/>
    </location>
</feature>
<evidence type="ECO:0000256" key="1">
    <source>
        <dbReference type="SAM" id="MobiDB-lite"/>
    </source>
</evidence>
<evidence type="ECO:0000313" key="2">
    <source>
        <dbReference type="EMBL" id="PKI36779.1"/>
    </source>
</evidence>
<gene>
    <name evidence="2" type="ORF">CRG98_042825</name>
</gene>
<organism evidence="2 3">
    <name type="scientific">Punica granatum</name>
    <name type="common">Pomegranate</name>
    <dbReference type="NCBI Taxonomy" id="22663"/>
    <lineage>
        <taxon>Eukaryota</taxon>
        <taxon>Viridiplantae</taxon>
        <taxon>Streptophyta</taxon>
        <taxon>Embryophyta</taxon>
        <taxon>Tracheophyta</taxon>
        <taxon>Spermatophyta</taxon>
        <taxon>Magnoliopsida</taxon>
        <taxon>eudicotyledons</taxon>
        <taxon>Gunneridae</taxon>
        <taxon>Pentapetalae</taxon>
        <taxon>rosids</taxon>
        <taxon>malvids</taxon>
        <taxon>Myrtales</taxon>
        <taxon>Lythraceae</taxon>
        <taxon>Punica</taxon>
    </lineage>
</organism>
<keyword evidence="3" id="KW-1185">Reference proteome</keyword>
<proteinExistence type="predicted"/>
<accession>A0A2I0HYK9</accession>
<dbReference type="EMBL" id="PGOL01004675">
    <property type="protein sequence ID" value="PKI36779.1"/>
    <property type="molecule type" value="Genomic_DNA"/>
</dbReference>
<sequence>MQTQDMLSEADNFALVTWNEQKRLSSLIRTRDIFPRKVPILCSFNPFSRVYQQFDVQFEPQTLNTRPIETPAFSLFLLFSRGTHKLPKGSHPLPQYFRPHPLALLPSLSPKYQGEVEDDTHAINSISINAFGSSSSRLHGGDSSSSSPNSLPKLNPRGLLGDFGSLPCSRVNSTPIASLCAQTLGVTRSHSPVCVLTRVDAPASHRTCACTRARMRLDVSPHVRAQARPPVIVTHPCTPNHVPVRLTTRLCSYRACAHLCMSSRAPISPEHAPLAPERPSKSSTESPDSQTLLRLFSRISRLGKTSST</sequence>
<feature type="compositionally biased region" description="Polar residues" evidence="1">
    <location>
        <begin position="281"/>
        <end position="292"/>
    </location>
</feature>
<dbReference type="AlphaFoldDB" id="A0A2I0HYK9"/>
<dbReference type="Proteomes" id="UP000233551">
    <property type="component" value="Unassembled WGS sequence"/>
</dbReference>
<evidence type="ECO:0000313" key="3">
    <source>
        <dbReference type="Proteomes" id="UP000233551"/>
    </source>
</evidence>
<name>A0A2I0HYK9_PUNGR</name>
<comment type="caution">
    <text evidence="2">The sequence shown here is derived from an EMBL/GenBank/DDBJ whole genome shotgun (WGS) entry which is preliminary data.</text>
</comment>
<protein>
    <submittedName>
        <fullName evidence="2">Uncharacterized protein</fullName>
    </submittedName>
</protein>
<reference evidence="2 3" key="1">
    <citation type="submission" date="2017-11" db="EMBL/GenBank/DDBJ databases">
        <title>De-novo sequencing of pomegranate (Punica granatum L.) genome.</title>
        <authorList>
            <person name="Akparov Z."/>
            <person name="Amiraslanov A."/>
            <person name="Hajiyeva S."/>
            <person name="Abbasov M."/>
            <person name="Kaur K."/>
            <person name="Hamwieh A."/>
            <person name="Solovyev V."/>
            <person name="Salamov A."/>
            <person name="Braich B."/>
            <person name="Kosarev P."/>
            <person name="Mahmoud A."/>
            <person name="Hajiyev E."/>
            <person name="Babayeva S."/>
            <person name="Izzatullayeva V."/>
            <person name="Mammadov A."/>
            <person name="Mammadov A."/>
            <person name="Sharifova S."/>
            <person name="Ojaghi J."/>
            <person name="Eynullazada K."/>
            <person name="Bayramov B."/>
            <person name="Abdulazimova A."/>
            <person name="Shahmuradov I."/>
        </authorList>
    </citation>
    <scope>NUCLEOTIDE SEQUENCE [LARGE SCALE GENOMIC DNA]</scope>
    <source>
        <strain evidence="3">cv. AG2017</strain>
        <tissue evidence="2">Leaf</tissue>
    </source>
</reference>